<accession>A0A1H5Q0D0</accession>
<evidence type="ECO:0000256" key="7">
    <source>
        <dbReference type="SAM" id="Phobius"/>
    </source>
</evidence>
<dbReference type="PANTHER" id="PTHR34978">
    <property type="entry name" value="POSSIBLE SENSOR-TRANSDUCER PROTEIN BLAR"/>
    <property type="match status" value="1"/>
</dbReference>
<feature type="domain" description="Peptidase M48" evidence="8">
    <location>
        <begin position="140"/>
        <end position="196"/>
    </location>
</feature>
<keyword evidence="4 6" id="KW-0862">Zinc</keyword>
<sequence length="320" mass="33353">MTATLLLLVQGTFLAAAGGPLLRRATWPQRAPRLGVAVWLTLSGVALTSVFFAGLTLTLPRVPLTSDLATFVHLCLDEIRAQYSTPAGASSAVVGAAIMFGVAGRLVLCSARVARWRAAERARHAAALRLVGRREAVLGAAVVDHDVPLAYCLPGRGRQIVLTTAALERLSRPQLAAVLAHERAHLRSRHDLLIAAALVLKHAFPWVPAFAHAHEHVCCLVEMAADDAALRTHDRLTLAEGILRVAAGRPAAPALGAGSSSGARVRRLIAPRQRLGAARGLLVAAAVAGPLLTMAWLAAAPASAAAHVVTCPLPAATVLP</sequence>
<dbReference type="Pfam" id="PF01435">
    <property type="entry name" value="Peptidase_M48"/>
    <property type="match status" value="1"/>
</dbReference>
<reference evidence="10" key="1">
    <citation type="submission" date="2016-10" db="EMBL/GenBank/DDBJ databases">
        <authorList>
            <person name="Varghese N."/>
            <person name="Submissions S."/>
        </authorList>
    </citation>
    <scope>NUCLEOTIDE SEQUENCE [LARGE SCALE GENOMIC DNA]</scope>
    <source>
        <strain evidence="10">DSM 45237</strain>
    </source>
</reference>
<dbReference type="CDD" id="cd07326">
    <property type="entry name" value="M56_BlaR1_MecR1_like"/>
    <property type="match status" value="1"/>
</dbReference>
<keyword evidence="5 6" id="KW-0482">Metalloprotease</keyword>
<dbReference type="Gene3D" id="3.30.2010.10">
    <property type="entry name" value="Metalloproteases ('zincins'), catalytic domain"/>
    <property type="match status" value="1"/>
</dbReference>
<keyword evidence="7" id="KW-0812">Transmembrane</keyword>
<dbReference type="RefSeq" id="WP_069111344.1">
    <property type="nucleotide sequence ID" value="NZ_FNUC01000004.1"/>
</dbReference>
<evidence type="ECO:0000259" key="8">
    <source>
        <dbReference type="Pfam" id="PF01435"/>
    </source>
</evidence>
<keyword evidence="2" id="KW-0479">Metal-binding</keyword>
<dbReference type="EMBL" id="FNUC01000004">
    <property type="protein sequence ID" value="SEF18901.1"/>
    <property type="molecule type" value="Genomic_DNA"/>
</dbReference>
<keyword evidence="7" id="KW-0472">Membrane</keyword>
<evidence type="ECO:0000256" key="4">
    <source>
        <dbReference type="ARBA" id="ARBA00022833"/>
    </source>
</evidence>
<dbReference type="GO" id="GO:0006508">
    <property type="term" value="P:proteolysis"/>
    <property type="evidence" value="ECO:0007669"/>
    <property type="project" value="UniProtKB-KW"/>
</dbReference>
<gene>
    <name evidence="9" type="ORF">SAMN04488561_6972</name>
</gene>
<dbReference type="OrthoDB" id="9785340at2"/>
<evidence type="ECO:0000256" key="2">
    <source>
        <dbReference type="ARBA" id="ARBA00022723"/>
    </source>
</evidence>
<dbReference type="InterPro" id="IPR052173">
    <property type="entry name" value="Beta-lactam_resp_regulator"/>
</dbReference>
<dbReference type="GO" id="GO:0004222">
    <property type="term" value="F:metalloendopeptidase activity"/>
    <property type="evidence" value="ECO:0007669"/>
    <property type="project" value="InterPro"/>
</dbReference>
<comment type="cofactor">
    <cofactor evidence="6">
        <name>Zn(2+)</name>
        <dbReference type="ChEBI" id="CHEBI:29105"/>
    </cofactor>
    <text evidence="6">Binds 1 zinc ion per subunit.</text>
</comment>
<comment type="similarity">
    <text evidence="6">Belongs to the peptidase M48 family.</text>
</comment>
<dbReference type="InterPro" id="IPR001915">
    <property type="entry name" value="Peptidase_M48"/>
</dbReference>
<evidence type="ECO:0000256" key="6">
    <source>
        <dbReference type="RuleBase" id="RU003983"/>
    </source>
</evidence>
<feature type="transmembrane region" description="Helical" evidence="7">
    <location>
        <begin position="276"/>
        <end position="299"/>
    </location>
</feature>
<evidence type="ECO:0000256" key="1">
    <source>
        <dbReference type="ARBA" id="ARBA00022670"/>
    </source>
</evidence>
<protein>
    <submittedName>
        <fullName evidence="9">Signal transducer regulating beta-lactamase production, contains metallopeptidase domain</fullName>
    </submittedName>
</protein>
<keyword evidence="10" id="KW-1185">Reference proteome</keyword>
<evidence type="ECO:0000256" key="3">
    <source>
        <dbReference type="ARBA" id="ARBA00022801"/>
    </source>
</evidence>
<proteinExistence type="inferred from homology"/>
<keyword evidence="7" id="KW-1133">Transmembrane helix</keyword>
<dbReference type="STRING" id="561176.SAMN04488561_6972"/>
<keyword evidence="1 6" id="KW-0645">Protease</keyword>
<dbReference type="PANTHER" id="PTHR34978:SF3">
    <property type="entry name" value="SLR0241 PROTEIN"/>
    <property type="match status" value="1"/>
</dbReference>
<evidence type="ECO:0000313" key="9">
    <source>
        <dbReference type="EMBL" id="SEF18901.1"/>
    </source>
</evidence>
<keyword evidence="3 6" id="KW-0378">Hydrolase</keyword>
<evidence type="ECO:0000256" key="5">
    <source>
        <dbReference type="ARBA" id="ARBA00023049"/>
    </source>
</evidence>
<name>A0A1H5Q0D0_9ACTN</name>
<feature type="transmembrane region" description="Helical" evidence="7">
    <location>
        <begin position="34"/>
        <end position="57"/>
    </location>
</feature>
<dbReference type="AlphaFoldDB" id="A0A1H5Q0D0"/>
<dbReference type="Proteomes" id="UP000181980">
    <property type="component" value="Unassembled WGS sequence"/>
</dbReference>
<evidence type="ECO:0000313" key="10">
    <source>
        <dbReference type="Proteomes" id="UP000181980"/>
    </source>
</evidence>
<dbReference type="GO" id="GO:0046872">
    <property type="term" value="F:metal ion binding"/>
    <property type="evidence" value="ECO:0007669"/>
    <property type="project" value="UniProtKB-KW"/>
</dbReference>
<organism evidence="9 10">
    <name type="scientific">Jiangella alba</name>
    <dbReference type="NCBI Taxonomy" id="561176"/>
    <lineage>
        <taxon>Bacteria</taxon>
        <taxon>Bacillati</taxon>
        <taxon>Actinomycetota</taxon>
        <taxon>Actinomycetes</taxon>
        <taxon>Jiangellales</taxon>
        <taxon>Jiangellaceae</taxon>
        <taxon>Jiangella</taxon>
    </lineage>
</organism>